<protein>
    <submittedName>
        <fullName evidence="2">Uncharacterized protein</fullName>
    </submittedName>
</protein>
<reference evidence="2" key="1">
    <citation type="submission" date="2022-01" db="EMBL/GenBank/DDBJ databases">
        <title>Genome Sequence Resource for Two Populations of Ditylenchus destructor, the Migratory Endoparasitic Phytonematode.</title>
        <authorList>
            <person name="Zhang H."/>
            <person name="Lin R."/>
            <person name="Xie B."/>
        </authorList>
    </citation>
    <scope>NUCLEOTIDE SEQUENCE</scope>
    <source>
        <strain evidence="2">BazhouSP</strain>
    </source>
</reference>
<proteinExistence type="predicted"/>
<feature type="compositionally biased region" description="Basic and acidic residues" evidence="1">
    <location>
        <begin position="238"/>
        <end position="247"/>
    </location>
</feature>
<sequence length="254" mass="30043">MHCPASVHPNGMPLWTHVWNQARRVWRLLHRRNFHQRRNQRTQRRRERRQRERRRGTRMFGFPRADENWNTQIRQGIPPPPFPPCYDNIERERREDFITSDSEPEFTVHFTPAEVRRIAEMHRPRSSSSSSMGMSTLFALIIMASISICQGFSPMICPTSAPGALWRIKSSASKCEQLLDQGVPFPLRIYRPNTKHIAIEAHHCKSNISSPIFHRRWQPSPHRQRGNAKPVRWRRRVPPNDRKEELSVRTNEAL</sequence>
<name>A0AAD4MLK2_9BILA</name>
<gene>
    <name evidence="2" type="ORF">DdX_20330</name>
</gene>
<dbReference type="AlphaFoldDB" id="A0AAD4MLK2"/>
<keyword evidence="3" id="KW-1185">Reference proteome</keyword>
<feature type="region of interest" description="Disordered" evidence="1">
    <location>
        <begin position="213"/>
        <end position="254"/>
    </location>
</feature>
<dbReference type="EMBL" id="JAKKPZ010000557">
    <property type="protein sequence ID" value="KAI1694031.1"/>
    <property type="molecule type" value="Genomic_DNA"/>
</dbReference>
<feature type="compositionally biased region" description="Basic residues" evidence="1">
    <location>
        <begin position="213"/>
        <end position="237"/>
    </location>
</feature>
<dbReference type="Proteomes" id="UP001201812">
    <property type="component" value="Unassembled WGS sequence"/>
</dbReference>
<evidence type="ECO:0000313" key="3">
    <source>
        <dbReference type="Proteomes" id="UP001201812"/>
    </source>
</evidence>
<evidence type="ECO:0000313" key="2">
    <source>
        <dbReference type="EMBL" id="KAI1694031.1"/>
    </source>
</evidence>
<feature type="region of interest" description="Disordered" evidence="1">
    <location>
        <begin position="36"/>
        <end position="57"/>
    </location>
</feature>
<accession>A0AAD4MLK2</accession>
<comment type="caution">
    <text evidence="2">The sequence shown here is derived from an EMBL/GenBank/DDBJ whole genome shotgun (WGS) entry which is preliminary data.</text>
</comment>
<organism evidence="2 3">
    <name type="scientific">Ditylenchus destructor</name>
    <dbReference type="NCBI Taxonomy" id="166010"/>
    <lineage>
        <taxon>Eukaryota</taxon>
        <taxon>Metazoa</taxon>
        <taxon>Ecdysozoa</taxon>
        <taxon>Nematoda</taxon>
        <taxon>Chromadorea</taxon>
        <taxon>Rhabditida</taxon>
        <taxon>Tylenchina</taxon>
        <taxon>Tylenchomorpha</taxon>
        <taxon>Sphaerularioidea</taxon>
        <taxon>Anguinidae</taxon>
        <taxon>Anguininae</taxon>
        <taxon>Ditylenchus</taxon>
    </lineage>
</organism>
<evidence type="ECO:0000256" key="1">
    <source>
        <dbReference type="SAM" id="MobiDB-lite"/>
    </source>
</evidence>